<evidence type="ECO:0000313" key="2">
    <source>
        <dbReference type="Proteomes" id="UP001055114"/>
    </source>
</evidence>
<gene>
    <name evidence="1" type="ORF">CE91St3_04850</name>
</gene>
<protein>
    <submittedName>
        <fullName evidence="1">Uncharacterized protein</fullName>
    </submittedName>
</protein>
<evidence type="ECO:0000313" key="1">
    <source>
        <dbReference type="EMBL" id="GKH70622.1"/>
    </source>
</evidence>
<name>A0AA37K3M9_9BACT</name>
<organism evidence="1 2">
    <name type="scientific">Parabacteroides merdae</name>
    <dbReference type="NCBI Taxonomy" id="46503"/>
    <lineage>
        <taxon>Bacteria</taxon>
        <taxon>Pseudomonadati</taxon>
        <taxon>Bacteroidota</taxon>
        <taxon>Bacteroidia</taxon>
        <taxon>Bacteroidales</taxon>
        <taxon>Tannerellaceae</taxon>
        <taxon>Parabacteroides</taxon>
    </lineage>
</organism>
<comment type="caution">
    <text evidence="1">The sequence shown here is derived from an EMBL/GenBank/DDBJ whole genome shotgun (WGS) entry which is preliminary data.</text>
</comment>
<proteinExistence type="predicted"/>
<dbReference type="RefSeq" id="WP_005650840.1">
    <property type="nucleotide sequence ID" value="NZ_BQNZ01000001.1"/>
</dbReference>
<sequence length="139" mass="16101">MINTIGNIWNNLIEWFKDRSDRNQLVYNFNYMAREAFVQGIAPTMLKASITKGVREYRHVFSNWMYTGFRIQALAGRALSKDEMMQIGQVVLADSLLVRRLVALGWDTLEVCDDIGVYGCRWKLIDHAHIGLMLNQNNM</sequence>
<dbReference type="AlphaFoldDB" id="A0AA37K3M9"/>
<dbReference type="EMBL" id="BQNZ01000001">
    <property type="protein sequence ID" value="GKH70622.1"/>
    <property type="molecule type" value="Genomic_DNA"/>
</dbReference>
<reference evidence="1" key="1">
    <citation type="submission" date="2022-01" db="EMBL/GenBank/DDBJ databases">
        <title>Novel bile acid biosynthetic pathways are enriched in the microbiome of centenarians.</title>
        <authorList>
            <person name="Sato Y."/>
            <person name="Atarashi K."/>
            <person name="Plichta R.D."/>
            <person name="Arai Y."/>
            <person name="Sasajima S."/>
            <person name="Kearney M.S."/>
            <person name="Suda W."/>
            <person name="Takeshita K."/>
            <person name="Sasaki T."/>
            <person name="Okamoto S."/>
            <person name="Skelly N.A."/>
            <person name="Okamura Y."/>
            <person name="Vlamakis H."/>
            <person name="Li Y."/>
            <person name="Tanoue T."/>
            <person name="Takei H."/>
            <person name="Nittono H."/>
            <person name="Narushima S."/>
            <person name="Irie J."/>
            <person name="Itoh H."/>
            <person name="Moriya K."/>
            <person name="Sugiura Y."/>
            <person name="Suematsu M."/>
            <person name="Moritoki N."/>
            <person name="Shibata S."/>
            <person name="Littman R.D."/>
            <person name="Fischbach A.M."/>
            <person name="Uwamino Y."/>
            <person name="Inoue T."/>
            <person name="Honda A."/>
            <person name="Hattori M."/>
            <person name="Murai T."/>
            <person name="Xavier J.R."/>
            <person name="Hirose N."/>
            <person name="Honda K."/>
        </authorList>
    </citation>
    <scope>NUCLEOTIDE SEQUENCE</scope>
    <source>
        <strain evidence="1">CE91-St3</strain>
    </source>
</reference>
<dbReference type="Proteomes" id="UP001055114">
    <property type="component" value="Unassembled WGS sequence"/>
</dbReference>
<accession>A0AA37K3M9</accession>